<proteinExistence type="predicted"/>
<protein>
    <submittedName>
        <fullName evidence="1">Uncharacterized protein</fullName>
    </submittedName>
</protein>
<dbReference type="Proteomes" id="UP000299102">
    <property type="component" value="Unassembled WGS sequence"/>
</dbReference>
<organism evidence="1 2">
    <name type="scientific">Eumeta variegata</name>
    <name type="common">Bagworm moth</name>
    <name type="synonym">Eumeta japonica</name>
    <dbReference type="NCBI Taxonomy" id="151549"/>
    <lineage>
        <taxon>Eukaryota</taxon>
        <taxon>Metazoa</taxon>
        <taxon>Ecdysozoa</taxon>
        <taxon>Arthropoda</taxon>
        <taxon>Hexapoda</taxon>
        <taxon>Insecta</taxon>
        <taxon>Pterygota</taxon>
        <taxon>Neoptera</taxon>
        <taxon>Endopterygota</taxon>
        <taxon>Lepidoptera</taxon>
        <taxon>Glossata</taxon>
        <taxon>Ditrysia</taxon>
        <taxon>Tineoidea</taxon>
        <taxon>Psychidae</taxon>
        <taxon>Oiketicinae</taxon>
        <taxon>Eumeta</taxon>
    </lineage>
</organism>
<comment type="caution">
    <text evidence="1">The sequence shown here is derived from an EMBL/GenBank/DDBJ whole genome shotgun (WGS) entry which is preliminary data.</text>
</comment>
<dbReference type="AlphaFoldDB" id="A0A4C1Y0T0"/>
<name>A0A4C1Y0T0_EUMVA</name>
<evidence type="ECO:0000313" key="2">
    <source>
        <dbReference type="Proteomes" id="UP000299102"/>
    </source>
</evidence>
<evidence type="ECO:0000313" key="1">
    <source>
        <dbReference type="EMBL" id="GBP68137.1"/>
    </source>
</evidence>
<keyword evidence="2" id="KW-1185">Reference proteome</keyword>
<dbReference type="EMBL" id="BGZK01001002">
    <property type="protein sequence ID" value="GBP68137.1"/>
    <property type="molecule type" value="Genomic_DNA"/>
</dbReference>
<gene>
    <name evidence="1" type="ORF">EVAR_46300_1</name>
</gene>
<reference evidence="1 2" key="1">
    <citation type="journal article" date="2019" name="Commun. Biol.">
        <title>The bagworm genome reveals a unique fibroin gene that provides high tensile strength.</title>
        <authorList>
            <person name="Kono N."/>
            <person name="Nakamura H."/>
            <person name="Ohtoshi R."/>
            <person name="Tomita M."/>
            <person name="Numata K."/>
            <person name="Arakawa K."/>
        </authorList>
    </citation>
    <scope>NUCLEOTIDE SEQUENCE [LARGE SCALE GENOMIC DNA]</scope>
</reference>
<sequence length="97" mass="10695">MSADCVTNHTACTCTVEIIERLTLKRSYSAGAGAERRRVRSAIGRAGDVRDDLSRAGSGPRRWWPRAPEGCARAPRYTRSWETLVPSDIHTEYSSAG</sequence>
<accession>A0A4C1Y0T0</accession>